<dbReference type="Proteomes" id="UP000594014">
    <property type="component" value="Chromosome"/>
</dbReference>
<protein>
    <submittedName>
        <fullName evidence="1">Uncharacterized protein</fullName>
    </submittedName>
</protein>
<sequence length="301" mass="33912">MKKTDYEKQVSLILISAAVYFLLDLPVRMTGFLDFGAYIGIKNFLPVTLGLLFGWCGTIGCLIGSMLASVITAATLPELLFEQSCILVTGMGMWLLWHAGVIPHRVQLKKKADYFRYIWLNAFLAAVCGAISFVFLSVGAFLTVLIAYLSMNLLVGIPIIILMTSIICVIPVLPPWAHILPDVSGSVDSEPGSLDNFNDLLEEYFLLRKINRKNLYGIQNCIEEVMIRIFAEQPDTSVAIQFYENDSFSLWFTYQGSRYNPFVAGKEEASEDMFGLQLIKYRALRASYKYRRGINKIHIVI</sequence>
<evidence type="ECO:0000313" key="1">
    <source>
        <dbReference type="EMBL" id="QOX63003.1"/>
    </source>
</evidence>
<accession>A0ACD1A976</accession>
<dbReference type="EMBL" id="CP042469">
    <property type="protein sequence ID" value="QOX63003.1"/>
    <property type="molecule type" value="Genomic_DNA"/>
</dbReference>
<keyword evidence="2" id="KW-1185">Reference proteome</keyword>
<proteinExistence type="predicted"/>
<organism evidence="1 2">
    <name type="scientific">Anoxybacterium hadale</name>
    <dbReference type="NCBI Taxonomy" id="3408580"/>
    <lineage>
        <taxon>Bacteria</taxon>
        <taxon>Bacillati</taxon>
        <taxon>Bacillota</taxon>
        <taxon>Clostridia</taxon>
        <taxon>Peptostreptococcales</taxon>
        <taxon>Anaerovoracaceae</taxon>
        <taxon>Anoxybacterium</taxon>
    </lineage>
</organism>
<name>A0ACD1A976_9FIRM</name>
<reference evidence="1" key="1">
    <citation type="submission" date="2019-08" db="EMBL/GenBank/DDBJ databases">
        <title>Genome sequence of Clostridiales bacterium MT110.</title>
        <authorList>
            <person name="Cao J."/>
        </authorList>
    </citation>
    <scope>NUCLEOTIDE SEQUENCE</scope>
    <source>
        <strain evidence="1">MT110</strain>
    </source>
</reference>
<gene>
    <name evidence="1" type="ORF">FRZ06_06430</name>
</gene>
<evidence type="ECO:0000313" key="2">
    <source>
        <dbReference type="Proteomes" id="UP000594014"/>
    </source>
</evidence>